<reference evidence="2" key="1">
    <citation type="submission" date="2017-09" db="EMBL/GenBank/DDBJ databases">
        <title>The Reconstruction of 2,631 Draft Metagenome-Assembled Genomes from the Global Oceans.</title>
        <authorList>
            <person name="Tully B.J."/>
            <person name="Graham E.D."/>
            <person name="Heidelberg J.F."/>
        </authorList>
    </citation>
    <scope>NUCLEOTIDE SEQUENCE [LARGE SCALE GENOMIC DNA]</scope>
</reference>
<sequence length="164" mass="18978">MRKSKKTLRVSYEQNSSWVWWFLMIPVFVNRQQVSLQANGEWQSSVEAKQAAQTELSFRIANNVQSRINSYQELRKKNSTQTVSYRLRGTSDFLLLGRKIEIIAKNGTYFATAHLDAVSAMPLYKIRIDELVKELDESREIREMGNPIRAIQSLKAALPVLDKR</sequence>
<dbReference type="EMBL" id="NZEX01000013">
    <property type="protein sequence ID" value="MAH62112.1"/>
    <property type="molecule type" value="Genomic_DNA"/>
</dbReference>
<accession>A0A2D6YFZ9</accession>
<gene>
    <name evidence="1" type="ORF">CMN54_01425</name>
</gene>
<dbReference type="AlphaFoldDB" id="A0A2D6YFZ9"/>
<organism evidence="1 2">
    <name type="scientific">SAR324 cluster bacterium</name>
    <dbReference type="NCBI Taxonomy" id="2024889"/>
    <lineage>
        <taxon>Bacteria</taxon>
        <taxon>Deltaproteobacteria</taxon>
        <taxon>SAR324 cluster</taxon>
    </lineage>
</organism>
<evidence type="ECO:0000313" key="2">
    <source>
        <dbReference type="Proteomes" id="UP000226525"/>
    </source>
</evidence>
<proteinExistence type="predicted"/>
<comment type="caution">
    <text evidence="1">The sequence shown here is derived from an EMBL/GenBank/DDBJ whole genome shotgun (WGS) entry which is preliminary data.</text>
</comment>
<evidence type="ECO:0000313" key="1">
    <source>
        <dbReference type="EMBL" id="MAH62112.1"/>
    </source>
</evidence>
<name>A0A2D6YFZ9_9DELT</name>
<protein>
    <submittedName>
        <fullName evidence="1">Uncharacterized protein</fullName>
    </submittedName>
</protein>
<dbReference type="Proteomes" id="UP000226525">
    <property type="component" value="Unassembled WGS sequence"/>
</dbReference>